<name>A0A4Y8W8C3_9VIBR</name>
<feature type="non-terminal residue" evidence="2">
    <location>
        <position position="156"/>
    </location>
</feature>
<dbReference type="InterPro" id="IPR027417">
    <property type="entry name" value="P-loop_NTPase"/>
</dbReference>
<evidence type="ECO:0000256" key="1">
    <source>
        <dbReference type="SAM" id="MobiDB-lite"/>
    </source>
</evidence>
<feature type="region of interest" description="Disordered" evidence="1">
    <location>
        <begin position="133"/>
        <end position="156"/>
    </location>
</feature>
<evidence type="ECO:0000313" key="3">
    <source>
        <dbReference type="Proteomes" id="UP000297753"/>
    </source>
</evidence>
<reference evidence="2 3" key="1">
    <citation type="submission" date="2019-01" db="EMBL/GenBank/DDBJ databases">
        <title>Vibrio BEI176 sp. nov, a marine bacterium isolated from China: eastern marignal seas.</title>
        <authorList>
            <person name="Li B."/>
        </authorList>
    </citation>
    <scope>NUCLEOTIDE SEQUENCE [LARGE SCALE GENOMIC DNA]</scope>
    <source>
        <strain evidence="2 3">BEI176</strain>
    </source>
</reference>
<organism evidence="2 3">
    <name type="scientific">Vibrio ouci</name>
    <dbReference type="NCBI Taxonomy" id="2499078"/>
    <lineage>
        <taxon>Bacteria</taxon>
        <taxon>Pseudomonadati</taxon>
        <taxon>Pseudomonadota</taxon>
        <taxon>Gammaproteobacteria</taxon>
        <taxon>Vibrionales</taxon>
        <taxon>Vibrionaceae</taxon>
        <taxon>Vibrio</taxon>
    </lineage>
</organism>
<gene>
    <name evidence="2" type="ORF">ELS82_25930</name>
</gene>
<dbReference type="OrthoDB" id="98563at2"/>
<feature type="non-terminal residue" evidence="2">
    <location>
        <position position="1"/>
    </location>
</feature>
<sequence length="156" mass="17189">NVLTNLRRGATSAEAYKNTLFFLDESSMVSNKQAKEFTDLVLQSQSKAVLIGDKEQLLSLNAGKPFELAMTKGLLNSAHVIDTAQMTDIIRQRDPATLGAVHNILDKQPDSALDKLRQQAPDGQGKTQHVISTLEENANDPRKAQQMATEKLPYEV</sequence>
<dbReference type="Pfam" id="PF13604">
    <property type="entry name" value="AAA_30"/>
    <property type="match status" value="1"/>
</dbReference>
<evidence type="ECO:0008006" key="4">
    <source>
        <dbReference type="Google" id="ProtNLM"/>
    </source>
</evidence>
<dbReference type="RefSeq" id="WP_134837859.1">
    <property type="nucleotide sequence ID" value="NZ_SATR01000350.1"/>
</dbReference>
<dbReference type="EMBL" id="SATR01000350">
    <property type="protein sequence ID" value="TFH88815.1"/>
    <property type="molecule type" value="Genomic_DNA"/>
</dbReference>
<evidence type="ECO:0000313" key="2">
    <source>
        <dbReference type="EMBL" id="TFH88815.1"/>
    </source>
</evidence>
<keyword evidence="3" id="KW-1185">Reference proteome</keyword>
<protein>
    <recommendedName>
        <fullName evidence="4">Conjugative transfer relaxase/helicase TraI</fullName>
    </recommendedName>
</protein>
<dbReference type="AlphaFoldDB" id="A0A4Y8W8C3"/>
<dbReference type="Gene3D" id="3.40.50.300">
    <property type="entry name" value="P-loop containing nucleotide triphosphate hydrolases"/>
    <property type="match status" value="1"/>
</dbReference>
<dbReference type="Proteomes" id="UP000297753">
    <property type="component" value="Unassembled WGS sequence"/>
</dbReference>
<accession>A0A4Y8W8C3</accession>
<comment type="caution">
    <text evidence="2">The sequence shown here is derived from an EMBL/GenBank/DDBJ whole genome shotgun (WGS) entry which is preliminary data.</text>
</comment>
<proteinExistence type="predicted"/>